<feature type="domain" description="Histidine kinase/HSP90-like ATPase" evidence="3">
    <location>
        <begin position="45"/>
        <end position="163"/>
    </location>
</feature>
<dbReference type="InterPro" id="IPR036890">
    <property type="entry name" value="HATPase_C_sf"/>
</dbReference>
<evidence type="ECO:0000313" key="5">
    <source>
        <dbReference type="Proteomes" id="UP001223144"/>
    </source>
</evidence>
<dbReference type="PANTHER" id="PTHR35526:SF3">
    <property type="entry name" value="ANTI-SIGMA-F FACTOR RSBW"/>
    <property type="match status" value="1"/>
</dbReference>
<keyword evidence="4" id="KW-0067">ATP-binding</keyword>
<dbReference type="CDD" id="cd16936">
    <property type="entry name" value="HATPase_RsbW-like"/>
    <property type="match status" value="1"/>
</dbReference>
<evidence type="ECO:0000256" key="2">
    <source>
        <dbReference type="SAM" id="MobiDB-lite"/>
    </source>
</evidence>
<evidence type="ECO:0000313" key="4">
    <source>
        <dbReference type="EMBL" id="MDH2394013.1"/>
    </source>
</evidence>
<name>A0ABT6HZ66_9ACTN</name>
<dbReference type="Pfam" id="PF13581">
    <property type="entry name" value="HATPase_c_2"/>
    <property type="match status" value="1"/>
</dbReference>
<gene>
    <name evidence="4" type="ORF">QCN29_35780</name>
</gene>
<evidence type="ECO:0000256" key="1">
    <source>
        <dbReference type="ARBA" id="ARBA00022527"/>
    </source>
</evidence>
<reference evidence="4 5" key="1">
    <citation type="submission" date="2023-04" db="EMBL/GenBank/DDBJ databases">
        <title>Streptomyces chengmaiensis sp. nov. isolated from the stem of mangrove plant in Hainan.</title>
        <authorList>
            <person name="Huang X."/>
            <person name="Zhou S."/>
            <person name="Chu X."/>
            <person name="Xie Y."/>
            <person name="Lin Y."/>
        </authorList>
    </citation>
    <scope>NUCLEOTIDE SEQUENCE [LARGE SCALE GENOMIC DNA]</scope>
    <source>
        <strain evidence="4 5">HNM0663</strain>
    </source>
</reference>
<protein>
    <submittedName>
        <fullName evidence="4">ATP-binding protein</fullName>
    </submittedName>
</protein>
<dbReference type="InterPro" id="IPR050267">
    <property type="entry name" value="Anti-sigma-factor_SerPK"/>
</dbReference>
<keyword evidence="5" id="KW-1185">Reference proteome</keyword>
<keyword evidence="1" id="KW-0723">Serine/threonine-protein kinase</keyword>
<keyword evidence="4" id="KW-0547">Nucleotide-binding</keyword>
<dbReference type="EMBL" id="JARWBG010000098">
    <property type="protein sequence ID" value="MDH2394013.1"/>
    <property type="molecule type" value="Genomic_DNA"/>
</dbReference>
<accession>A0ABT6HZ66</accession>
<keyword evidence="1" id="KW-0418">Kinase</keyword>
<dbReference type="PANTHER" id="PTHR35526">
    <property type="entry name" value="ANTI-SIGMA-F FACTOR RSBW-RELATED"/>
    <property type="match status" value="1"/>
</dbReference>
<sequence length="170" mass="18335">MHTESAPRSTHTGSPERVSVPPEIADWGLQLRISAPGFTARRLTCRPESVAQARSFTRRALRRWHLGAVSDDAVTVASELVGNAVRHALPHASTPDPVAWLGLIRNPAHLVCAVTDPVPAPPAHVCLPDPLTDTGRGLSVVNALTHTWGWTRLSPTGKTVWAVLLTWPHA</sequence>
<feature type="compositionally biased region" description="Polar residues" evidence="2">
    <location>
        <begin position="1"/>
        <end position="13"/>
    </location>
</feature>
<proteinExistence type="predicted"/>
<keyword evidence="1" id="KW-0808">Transferase</keyword>
<dbReference type="InterPro" id="IPR003594">
    <property type="entry name" value="HATPase_dom"/>
</dbReference>
<evidence type="ECO:0000259" key="3">
    <source>
        <dbReference type="Pfam" id="PF13581"/>
    </source>
</evidence>
<dbReference type="Gene3D" id="3.30.565.10">
    <property type="entry name" value="Histidine kinase-like ATPase, C-terminal domain"/>
    <property type="match status" value="1"/>
</dbReference>
<organism evidence="4 5">
    <name type="scientific">Streptomyces chengmaiensis</name>
    <dbReference type="NCBI Taxonomy" id="3040919"/>
    <lineage>
        <taxon>Bacteria</taxon>
        <taxon>Bacillati</taxon>
        <taxon>Actinomycetota</taxon>
        <taxon>Actinomycetes</taxon>
        <taxon>Kitasatosporales</taxon>
        <taxon>Streptomycetaceae</taxon>
        <taxon>Streptomyces</taxon>
    </lineage>
</organism>
<feature type="region of interest" description="Disordered" evidence="2">
    <location>
        <begin position="1"/>
        <end position="20"/>
    </location>
</feature>
<dbReference type="Proteomes" id="UP001223144">
    <property type="component" value="Unassembled WGS sequence"/>
</dbReference>
<comment type="caution">
    <text evidence="4">The sequence shown here is derived from an EMBL/GenBank/DDBJ whole genome shotgun (WGS) entry which is preliminary data.</text>
</comment>
<dbReference type="RefSeq" id="WP_279933411.1">
    <property type="nucleotide sequence ID" value="NZ_JARWBG010000098.1"/>
</dbReference>
<dbReference type="GO" id="GO:0005524">
    <property type="term" value="F:ATP binding"/>
    <property type="evidence" value="ECO:0007669"/>
    <property type="project" value="UniProtKB-KW"/>
</dbReference>
<dbReference type="SUPFAM" id="SSF55874">
    <property type="entry name" value="ATPase domain of HSP90 chaperone/DNA topoisomerase II/histidine kinase"/>
    <property type="match status" value="1"/>
</dbReference>